<evidence type="ECO:0000259" key="2">
    <source>
        <dbReference type="PROSITE" id="PS50175"/>
    </source>
</evidence>
<evidence type="ECO:0000313" key="4">
    <source>
        <dbReference type="Proteomes" id="UP000796761"/>
    </source>
</evidence>
<comment type="caution">
    <text evidence="3">The sequence shown here is derived from an EMBL/GenBank/DDBJ whole genome shotgun (WGS) entry which is preliminary data.</text>
</comment>
<evidence type="ECO:0000256" key="1">
    <source>
        <dbReference type="ARBA" id="ARBA00022801"/>
    </source>
</evidence>
<keyword evidence="4" id="KW-1185">Reference proteome</keyword>
<evidence type="ECO:0000313" key="3">
    <source>
        <dbReference type="EMBL" id="TRZ04846.1"/>
    </source>
</evidence>
<gene>
    <name evidence="3" type="ORF">HGM15179_022261</name>
</gene>
<dbReference type="AlphaFoldDB" id="A0A8K1D6P8"/>
<feature type="domain" description="Peptidase A2" evidence="2">
    <location>
        <begin position="20"/>
        <end position="93"/>
    </location>
</feature>
<accession>A0A8K1D6P8</accession>
<dbReference type="GO" id="GO:0004190">
    <property type="term" value="F:aspartic-type endopeptidase activity"/>
    <property type="evidence" value="ECO:0007669"/>
    <property type="project" value="InterPro"/>
</dbReference>
<dbReference type="SUPFAM" id="SSF50630">
    <property type="entry name" value="Acid proteases"/>
    <property type="match status" value="1"/>
</dbReference>
<dbReference type="InterPro" id="IPR001995">
    <property type="entry name" value="Peptidase_A2_cat"/>
</dbReference>
<dbReference type="Pfam" id="PF00077">
    <property type="entry name" value="RVP"/>
    <property type="match status" value="1"/>
</dbReference>
<dbReference type="Proteomes" id="UP000796761">
    <property type="component" value="Unassembled WGS sequence"/>
</dbReference>
<dbReference type="InterPro" id="IPR021109">
    <property type="entry name" value="Peptidase_aspartic_dom_sf"/>
</dbReference>
<dbReference type="InterPro" id="IPR018061">
    <property type="entry name" value="Retropepsins"/>
</dbReference>
<proteinExistence type="predicted"/>
<dbReference type="EMBL" id="SWJQ01009872">
    <property type="protein sequence ID" value="TRZ04846.1"/>
    <property type="molecule type" value="Genomic_DNA"/>
</dbReference>
<dbReference type="GO" id="GO:0006508">
    <property type="term" value="P:proteolysis"/>
    <property type="evidence" value="ECO:0007669"/>
    <property type="project" value="InterPro"/>
</dbReference>
<dbReference type="PROSITE" id="PS50175">
    <property type="entry name" value="ASP_PROT_RETROV"/>
    <property type="match status" value="1"/>
</dbReference>
<keyword evidence="1" id="KW-0378">Hydrolase</keyword>
<protein>
    <recommendedName>
        <fullName evidence="2">Peptidase A2 domain-containing protein</fullName>
    </recommendedName>
</protein>
<dbReference type="Gene3D" id="2.40.70.10">
    <property type="entry name" value="Acid Proteases"/>
    <property type="match status" value="1"/>
</dbReference>
<name>A0A8K1D6P8_9PASS</name>
<reference evidence="3" key="1">
    <citation type="submission" date="2019-04" db="EMBL/GenBank/DDBJ databases">
        <title>Genome assembly of Zosterops borbonicus 15179.</title>
        <authorList>
            <person name="Leroy T."/>
            <person name="Anselmetti Y."/>
            <person name="Tilak M.-K."/>
            <person name="Nabholz B."/>
        </authorList>
    </citation>
    <scope>NUCLEOTIDE SEQUENCE</scope>
    <source>
        <strain evidence="3">HGM_15179</strain>
        <tissue evidence="3">Muscle</tissue>
    </source>
</reference>
<organism evidence="3 4">
    <name type="scientific">Zosterops borbonicus</name>
    <dbReference type="NCBI Taxonomy" id="364589"/>
    <lineage>
        <taxon>Eukaryota</taxon>
        <taxon>Metazoa</taxon>
        <taxon>Chordata</taxon>
        <taxon>Craniata</taxon>
        <taxon>Vertebrata</taxon>
        <taxon>Euteleostomi</taxon>
        <taxon>Archelosauria</taxon>
        <taxon>Archosauria</taxon>
        <taxon>Dinosauria</taxon>
        <taxon>Saurischia</taxon>
        <taxon>Theropoda</taxon>
        <taxon>Coelurosauria</taxon>
        <taxon>Aves</taxon>
        <taxon>Neognathae</taxon>
        <taxon>Neoaves</taxon>
        <taxon>Telluraves</taxon>
        <taxon>Australaves</taxon>
        <taxon>Passeriformes</taxon>
        <taxon>Sylvioidea</taxon>
        <taxon>Zosteropidae</taxon>
        <taxon>Zosterops</taxon>
    </lineage>
</organism>
<sequence>MYHQDDPIVNFVVGPQHEEYEFVVDTGANQSSLNKLPTGVTLGNKMCEVTGAEGKPFQALVIEGVEIRGNSRQTMCDFIYLPNVEGNLLGKDLQVQLGVGVVVIESVEIRGNS</sequence>